<feature type="region of interest" description="Disordered" evidence="1">
    <location>
        <begin position="1"/>
        <end position="46"/>
    </location>
</feature>
<gene>
    <name evidence="2" type="ORF">F2P81_017901</name>
</gene>
<reference evidence="2 3" key="1">
    <citation type="submission" date="2019-06" db="EMBL/GenBank/DDBJ databases">
        <title>Draft genomes of female and male turbot (Scophthalmus maximus).</title>
        <authorList>
            <person name="Xu H."/>
            <person name="Xu X.-W."/>
            <person name="Shao C."/>
            <person name="Chen S."/>
        </authorList>
    </citation>
    <scope>NUCLEOTIDE SEQUENCE [LARGE SCALE GENOMIC DNA]</scope>
    <source>
        <strain evidence="2">Ysfricsl-2016a</strain>
        <tissue evidence="2">Blood</tissue>
    </source>
</reference>
<comment type="caution">
    <text evidence="2">The sequence shown here is derived from an EMBL/GenBank/DDBJ whole genome shotgun (WGS) entry which is preliminary data.</text>
</comment>
<proteinExistence type="predicted"/>
<feature type="region of interest" description="Disordered" evidence="1">
    <location>
        <begin position="66"/>
        <end position="148"/>
    </location>
</feature>
<organism evidence="2 3">
    <name type="scientific">Scophthalmus maximus</name>
    <name type="common">Turbot</name>
    <name type="synonym">Psetta maxima</name>
    <dbReference type="NCBI Taxonomy" id="52904"/>
    <lineage>
        <taxon>Eukaryota</taxon>
        <taxon>Metazoa</taxon>
        <taxon>Chordata</taxon>
        <taxon>Craniata</taxon>
        <taxon>Vertebrata</taxon>
        <taxon>Euteleostomi</taxon>
        <taxon>Actinopterygii</taxon>
        <taxon>Neopterygii</taxon>
        <taxon>Teleostei</taxon>
        <taxon>Neoteleostei</taxon>
        <taxon>Acanthomorphata</taxon>
        <taxon>Carangaria</taxon>
        <taxon>Pleuronectiformes</taxon>
        <taxon>Pleuronectoidei</taxon>
        <taxon>Scophthalmidae</taxon>
        <taxon>Scophthalmus</taxon>
    </lineage>
</organism>
<evidence type="ECO:0000313" key="2">
    <source>
        <dbReference type="EMBL" id="KAF0028796.1"/>
    </source>
</evidence>
<feature type="compositionally biased region" description="Basic and acidic residues" evidence="1">
    <location>
        <begin position="72"/>
        <end position="107"/>
    </location>
</feature>
<dbReference type="AlphaFoldDB" id="A0A6A4S0Q7"/>
<sequence length="148" mass="16608">MKRRHAPELTEVVSPPGPMSDGMWELITDDDDDDHQQRLRQHRIRRSTDAGSVLMCVCVCVCTDRSNEDDDEKRKDGGRRVVPKEAAVGERTVELMKSHQASRHHESPGGNRQQQVEPGKAGDGLSWRRGANLEPRTNRESQTADSSP</sequence>
<evidence type="ECO:0000313" key="3">
    <source>
        <dbReference type="Proteomes" id="UP000438429"/>
    </source>
</evidence>
<dbReference type="Proteomes" id="UP000438429">
    <property type="component" value="Unassembled WGS sequence"/>
</dbReference>
<protein>
    <submittedName>
        <fullName evidence="2">Uncharacterized protein</fullName>
    </submittedName>
</protein>
<name>A0A6A4S0Q7_SCOMX</name>
<dbReference type="EMBL" id="VEVO01000016">
    <property type="protein sequence ID" value="KAF0028796.1"/>
    <property type="molecule type" value="Genomic_DNA"/>
</dbReference>
<evidence type="ECO:0000256" key="1">
    <source>
        <dbReference type="SAM" id="MobiDB-lite"/>
    </source>
</evidence>
<accession>A0A6A4S0Q7</accession>